<dbReference type="RefSeq" id="WP_379497421.1">
    <property type="nucleotide sequence ID" value="NZ_JBHSAO010000011.1"/>
</dbReference>
<gene>
    <name evidence="2" type="ORF">ACFOUV_14085</name>
</gene>
<protein>
    <submittedName>
        <fullName evidence="2">YwdI family protein</fullName>
    </submittedName>
</protein>
<evidence type="ECO:0000313" key="3">
    <source>
        <dbReference type="Proteomes" id="UP001595772"/>
    </source>
</evidence>
<evidence type="ECO:0000313" key="2">
    <source>
        <dbReference type="EMBL" id="MFC4024920.1"/>
    </source>
</evidence>
<name>A0ABV8GYE0_9BACI</name>
<dbReference type="Proteomes" id="UP001595772">
    <property type="component" value="Unassembled WGS sequence"/>
</dbReference>
<sequence length="97" mass="10926">MAITNGTILKKMMDELYQAKESQHSHAKMVAHIANVRLLSDLFLEGDQDAEQETELTKEEMKAMIGEHSGSNHVQHQQGTKSMVNHEEANGKSIFDF</sequence>
<reference evidence="3" key="1">
    <citation type="journal article" date="2019" name="Int. J. Syst. Evol. Microbiol.">
        <title>The Global Catalogue of Microorganisms (GCM) 10K type strain sequencing project: providing services to taxonomists for standard genome sequencing and annotation.</title>
        <authorList>
            <consortium name="The Broad Institute Genomics Platform"/>
            <consortium name="The Broad Institute Genome Sequencing Center for Infectious Disease"/>
            <person name="Wu L."/>
            <person name="Ma J."/>
        </authorList>
    </citation>
    <scope>NUCLEOTIDE SEQUENCE [LARGE SCALE GENOMIC DNA]</scope>
    <source>
        <strain evidence="3">IBRC-M 10703</strain>
    </source>
</reference>
<organism evidence="2 3">
    <name type="scientific">Oceanobacillus longus</name>
    <dbReference type="NCBI Taxonomy" id="930120"/>
    <lineage>
        <taxon>Bacteria</taxon>
        <taxon>Bacillati</taxon>
        <taxon>Bacillota</taxon>
        <taxon>Bacilli</taxon>
        <taxon>Bacillales</taxon>
        <taxon>Bacillaceae</taxon>
        <taxon>Oceanobacillus</taxon>
    </lineage>
</organism>
<dbReference type="Pfam" id="PF17261">
    <property type="entry name" value="DUF5327"/>
    <property type="match status" value="1"/>
</dbReference>
<dbReference type="InterPro" id="IPR035218">
    <property type="entry name" value="DUF5327"/>
</dbReference>
<keyword evidence="3" id="KW-1185">Reference proteome</keyword>
<accession>A0ABV8GYE0</accession>
<evidence type="ECO:0000256" key="1">
    <source>
        <dbReference type="SAM" id="MobiDB-lite"/>
    </source>
</evidence>
<feature type="region of interest" description="Disordered" evidence="1">
    <location>
        <begin position="68"/>
        <end position="97"/>
    </location>
</feature>
<comment type="caution">
    <text evidence="2">The sequence shown here is derived from an EMBL/GenBank/DDBJ whole genome shotgun (WGS) entry which is preliminary data.</text>
</comment>
<feature type="compositionally biased region" description="Polar residues" evidence="1">
    <location>
        <begin position="69"/>
        <end position="83"/>
    </location>
</feature>
<dbReference type="EMBL" id="JBHSAO010000011">
    <property type="protein sequence ID" value="MFC4024920.1"/>
    <property type="molecule type" value="Genomic_DNA"/>
</dbReference>
<proteinExistence type="predicted"/>